<name>A0A381NJM9_9ZZZZ</name>
<organism evidence="2">
    <name type="scientific">marine metagenome</name>
    <dbReference type="NCBI Taxonomy" id="408172"/>
    <lineage>
        <taxon>unclassified sequences</taxon>
        <taxon>metagenomes</taxon>
        <taxon>ecological metagenomes</taxon>
    </lineage>
</organism>
<dbReference type="EMBL" id="UINC01000409">
    <property type="protein sequence ID" value="SUZ54816.1"/>
    <property type="molecule type" value="Genomic_DNA"/>
</dbReference>
<dbReference type="Pfam" id="PF01592">
    <property type="entry name" value="NifU_N"/>
    <property type="match status" value="1"/>
</dbReference>
<dbReference type="Gene3D" id="3.90.1010.10">
    <property type="match status" value="1"/>
</dbReference>
<accession>A0A381NJM9</accession>
<dbReference type="CDD" id="cd06664">
    <property type="entry name" value="IscU_like"/>
    <property type="match status" value="1"/>
</dbReference>
<dbReference type="InterPro" id="IPR002871">
    <property type="entry name" value="NIF_FeS_clus_asmbl_NifU_N"/>
</dbReference>
<dbReference type="SUPFAM" id="SSF82649">
    <property type="entry name" value="SufE/NifU"/>
    <property type="match status" value="1"/>
</dbReference>
<evidence type="ECO:0000259" key="1">
    <source>
        <dbReference type="Pfam" id="PF01592"/>
    </source>
</evidence>
<feature type="domain" description="NIF system FeS cluster assembly NifU N-terminal" evidence="1">
    <location>
        <begin position="3"/>
        <end position="133"/>
    </location>
</feature>
<dbReference type="PANTHER" id="PTHR10093">
    <property type="entry name" value="IRON-SULFUR CLUSTER ASSEMBLY ENZYME NIFU HOMOLOG"/>
    <property type="match status" value="1"/>
</dbReference>
<reference evidence="2" key="1">
    <citation type="submission" date="2018-05" db="EMBL/GenBank/DDBJ databases">
        <authorList>
            <person name="Lanie J.A."/>
            <person name="Ng W.-L."/>
            <person name="Kazmierczak K.M."/>
            <person name="Andrzejewski T.M."/>
            <person name="Davidsen T.M."/>
            <person name="Wayne K.J."/>
            <person name="Tettelin H."/>
            <person name="Glass J.I."/>
            <person name="Rusch D."/>
            <person name="Podicherti R."/>
            <person name="Tsui H.-C.T."/>
            <person name="Winkler M.E."/>
        </authorList>
    </citation>
    <scope>NUCLEOTIDE SEQUENCE</scope>
</reference>
<protein>
    <recommendedName>
        <fullName evidence="1">NIF system FeS cluster assembly NifU N-terminal domain-containing protein</fullName>
    </recommendedName>
</protein>
<dbReference type="GO" id="GO:0051536">
    <property type="term" value="F:iron-sulfur cluster binding"/>
    <property type="evidence" value="ECO:0007669"/>
    <property type="project" value="InterPro"/>
</dbReference>
<dbReference type="GO" id="GO:0016226">
    <property type="term" value="P:iron-sulfur cluster assembly"/>
    <property type="evidence" value="ECO:0007669"/>
    <property type="project" value="InterPro"/>
</dbReference>
<sequence>MAYSKKVIDKFEKTLKEPEKNSVGRWDPSEDDIGTGMVGAPACGDVMRLQIKCEAKDNTHVIKDVKFKTYGCGSAIASSSELVDMLKGKTLEEAKKIKNVEIAEALDLPPIKIHCSVLAEDSIKQAVEDYETKI</sequence>
<dbReference type="GO" id="GO:0005506">
    <property type="term" value="F:iron ion binding"/>
    <property type="evidence" value="ECO:0007669"/>
    <property type="project" value="InterPro"/>
</dbReference>
<proteinExistence type="predicted"/>
<evidence type="ECO:0000313" key="2">
    <source>
        <dbReference type="EMBL" id="SUZ54816.1"/>
    </source>
</evidence>
<gene>
    <name evidence="2" type="ORF">METZ01_LOCUS7670</name>
</gene>
<dbReference type="AlphaFoldDB" id="A0A381NJM9"/>